<dbReference type="RefSeq" id="WP_238898058.1">
    <property type="nucleotide sequence ID" value="NZ_JAKOGG010000018.1"/>
</dbReference>
<accession>A0ABT2FPG9</accession>
<dbReference type="Pfam" id="PF11964">
    <property type="entry name" value="SpoIIAA-like"/>
    <property type="match status" value="1"/>
</dbReference>
<protein>
    <submittedName>
        <fullName evidence="1">STAS/SEC14 domain-containing protein</fullName>
    </submittedName>
</protein>
<reference evidence="2" key="2">
    <citation type="submission" date="2023-07" db="EMBL/GenBank/DDBJ databases">
        <title>Shewanella mangrovi sp. nov., an acetaldehyde- degrading bacterium isolated from mangrove sediment.</title>
        <authorList>
            <person name="Liu Y."/>
        </authorList>
    </citation>
    <scope>NUCLEOTIDE SEQUENCE [LARGE SCALE GENOMIC DNA]</scope>
    <source>
        <strain evidence="2">C32</strain>
    </source>
</reference>
<dbReference type="Gene3D" id="3.40.50.10600">
    <property type="entry name" value="SpoIIaa-like domains"/>
    <property type="match status" value="1"/>
</dbReference>
<reference evidence="1 2" key="1">
    <citation type="submission" date="2022-02" db="EMBL/GenBank/DDBJ databases">
        <authorList>
            <person name="Zhuang L."/>
        </authorList>
    </citation>
    <scope>NUCLEOTIDE SEQUENCE [LARGE SCALE GENOMIC DNA]</scope>
    <source>
        <strain evidence="1 2">C32</strain>
    </source>
</reference>
<evidence type="ECO:0000313" key="2">
    <source>
        <dbReference type="Proteomes" id="UP001201549"/>
    </source>
</evidence>
<dbReference type="InterPro" id="IPR036513">
    <property type="entry name" value="STAS_dom_sf"/>
</dbReference>
<name>A0ABT2FPG9_9GAMM</name>
<dbReference type="InterPro" id="IPR021866">
    <property type="entry name" value="SpoIIAA-like"/>
</dbReference>
<dbReference type="InterPro" id="IPR038396">
    <property type="entry name" value="SpoIIAA-like_sf"/>
</dbReference>
<comment type="caution">
    <text evidence="1">The sequence shown here is derived from an EMBL/GenBank/DDBJ whole genome shotgun (WGS) entry which is preliminary data.</text>
</comment>
<evidence type="ECO:0000313" key="1">
    <source>
        <dbReference type="EMBL" id="MCS4558239.1"/>
    </source>
</evidence>
<sequence>MDNQRHGLFIGIEHSGRDHFFLSIKAIGKLTHQDYQLMVPLLEAAIEGTVQPELYALVDVTELQGWDAEALWDDLKLGVTHGRDFKKIAVVGRSGWQQWMTKVADWFTPIDIEYFYQRQAAVDWLEQAVNDGQHTS</sequence>
<proteinExistence type="predicted"/>
<gene>
    <name evidence="1" type="ORF">L9G74_17505</name>
</gene>
<dbReference type="Proteomes" id="UP001201549">
    <property type="component" value="Unassembled WGS sequence"/>
</dbReference>
<dbReference type="SUPFAM" id="SSF52091">
    <property type="entry name" value="SpoIIaa-like"/>
    <property type="match status" value="1"/>
</dbReference>
<dbReference type="EMBL" id="JAKOGG010000018">
    <property type="protein sequence ID" value="MCS4558239.1"/>
    <property type="molecule type" value="Genomic_DNA"/>
</dbReference>
<organism evidence="1 2">
    <name type="scientific">Shewanella electrica</name>
    <dbReference type="NCBI Taxonomy" id="515560"/>
    <lineage>
        <taxon>Bacteria</taxon>
        <taxon>Pseudomonadati</taxon>
        <taxon>Pseudomonadota</taxon>
        <taxon>Gammaproteobacteria</taxon>
        <taxon>Alteromonadales</taxon>
        <taxon>Shewanellaceae</taxon>
        <taxon>Shewanella</taxon>
    </lineage>
</organism>
<keyword evidence="2" id="KW-1185">Reference proteome</keyword>